<evidence type="ECO:0000256" key="2">
    <source>
        <dbReference type="ARBA" id="ARBA00022840"/>
    </source>
</evidence>
<dbReference type="FunFam" id="3.40.50.300:FF:001697">
    <property type="entry name" value="ComF operon protein 1"/>
    <property type="match status" value="1"/>
</dbReference>
<dbReference type="GO" id="GO:0016787">
    <property type="term" value="F:hydrolase activity"/>
    <property type="evidence" value="ECO:0007669"/>
    <property type="project" value="InterPro"/>
</dbReference>
<gene>
    <name evidence="6" type="ORF">SAMN05877753_106257</name>
</gene>
<evidence type="ECO:0000259" key="5">
    <source>
        <dbReference type="PROSITE" id="PS51194"/>
    </source>
</evidence>
<evidence type="ECO:0000313" key="7">
    <source>
        <dbReference type="Proteomes" id="UP000219546"/>
    </source>
</evidence>
<evidence type="ECO:0000259" key="4">
    <source>
        <dbReference type="PROSITE" id="PS51192"/>
    </source>
</evidence>
<proteinExistence type="predicted"/>
<dbReference type="PANTHER" id="PTHR30580">
    <property type="entry name" value="PRIMOSOMAL PROTEIN N"/>
    <property type="match status" value="1"/>
</dbReference>
<dbReference type="Proteomes" id="UP000219546">
    <property type="component" value="Unassembled WGS sequence"/>
</dbReference>
<organism evidence="6 7">
    <name type="scientific">Bacillus oleivorans</name>
    <dbReference type="NCBI Taxonomy" id="1448271"/>
    <lineage>
        <taxon>Bacteria</taxon>
        <taxon>Bacillati</taxon>
        <taxon>Bacillota</taxon>
        <taxon>Bacilli</taxon>
        <taxon>Bacillales</taxon>
        <taxon>Bacillaceae</taxon>
        <taxon>Bacillus</taxon>
    </lineage>
</organism>
<dbReference type="InterPro" id="IPR001650">
    <property type="entry name" value="Helicase_C-like"/>
</dbReference>
<dbReference type="PANTHER" id="PTHR30580:SF1">
    <property type="entry name" value="COMF OPERON PROTEIN 1"/>
    <property type="match status" value="1"/>
</dbReference>
<evidence type="ECO:0000256" key="3">
    <source>
        <dbReference type="ARBA" id="ARBA00023125"/>
    </source>
</evidence>
<feature type="domain" description="Helicase C-terminal" evidence="5">
    <location>
        <begin position="314"/>
        <end position="459"/>
    </location>
</feature>
<keyword evidence="3" id="KW-0238">DNA-binding</keyword>
<dbReference type="SUPFAM" id="SSF52540">
    <property type="entry name" value="P-loop containing nucleoside triphosphate hydrolases"/>
    <property type="match status" value="1"/>
</dbReference>
<feature type="domain" description="Helicase ATP-binding" evidence="4">
    <location>
        <begin position="129"/>
        <end position="281"/>
    </location>
</feature>
<dbReference type="CDD" id="cd17925">
    <property type="entry name" value="DEXDc_ComFA"/>
    <property type="match status" value="1"/>
</dbReference>
<keyword evidence="1" id="KW-0547">Nucleotide-binding</keyword>
<dbReference type="Gene3D" id="3.40.50.300">
    <property type="entry name" value="P-loop containing nucleotide triphosphate hydrolases"/>
    <property type="match status" value="2"/>
</dbReference>
<dbReference type="InterPro" id="IPR006935">
    <property type="entry name" value="Helicase/UvrB_N"/>
</dbReference>
<dbReference type="SMART" id="SM00490">
    <property type="entry name" value="HELICc"/>
    <property type="match status" value="1"/>
</dbReference>
<dbReference type="GO" id="GO:0006302">
    <property type="term" value="P:double-strand break repair"/>
    <property type="evidence" value="ECO:0007669"/>
    <property type="project" value="TreeGrafter"/>
</dbReference>
<dbReference type="GO" id="GO:0043138">
    <property type="term" value="F:3'-5' DNA helicase activity"/>
    <property type="evidence" value="ECO:0007669"/>
    <property type="project" value="TreeGrafter"/>
</dbReference>
<evidence type="ECO:0000256" key="1">
    <source>
        <dbReference type="ARBA" id="ARBA00022741"/>
    </source>
</evidence>
<name>A0A285CZE6_9BACI</name>
<reference evidence="6 7" key="1">
    <citation type="submission" date="2017-08" db="EMBL/GenBank/DDBJ databases">
        <authorList>
            <person name="de Groot N.N."/>
        </authorList>
    </citation>
    <scope>NUCLEOTIDE SEQUENCE [LARGE SCALE GENOMIC DNA]</scope>
    <source>
        <strain evidence="6 7">JC228</strain>
    </source>
</reference>
<dbReference type="RefSeq" id="WP_245855908.1">
    <property type="nucleotide sequence ID" value="NZ_JBEPMQ010000005.1"/>
</dbReference>
<evidence type="ECO:0000313" key="6">
    <source>
        <dbReference type="EMBL" id="SNX72934.1"/>
    </source>
</evidence>
<dbReference type="GO" id="GO:0003677">
    <property type="term" value="F:DNA binding"/>
    <property type="evidence" value="ECO:0007669"/>
    <property type="project" value="UniProtKB-KW"/>
</dbReference>
<dbReference type="GO" id="GO:0006270">
    <property type="term" value="P:DNA replication initiation"/>
    <property type="evidence" value="ECO:0007669"/>
    <property type="project" value="TreeGrafter"/>
</dbReference>
<dbReference type="AlphaFoldDB" id="A0A285CZE6"/>
<dbReference type="SMART" id="SM00487">
    <property type="entry name" value="DEXDc"/>
    <property type="match status" value="1"/>
</dbReference>
<sequence>MNVPQKFEDLQLFLSGRVLLKEELAEFETVLNEAKQEGLVALKPGVTEQGGSYHCNRCGNKKRSLFYKMPCARCGKECAYCRACIRMGRVSACSSLYTWRGQEPLKEPFSLQWEGELSPAQQNAANKVVEAVKSKSNLLVWAVCGAGKTEILFQGIEAALQLGERVCVATPRTDVVLELLPRLQAAFPDTKVVGLYGGSEDRHVFSPLVVSTTHQLYRFEKAFDTVIIDEVDAFPFSADETLQHAVKKAQKEGSSTIYLSATPNTTFQSNARKGSLPSVQIPARYHGHPLPVPTFYWIGNWKKVLQRNQIPATLLKWINSRLKSEKPILLFFPHIKLMEEALPQFKSLHPKIEAVHAEDPNRKEKVQAMRDHTTPMLLTTTILERGVTFPNLDVAVLGAEERIFTESALVQIAGRVGRSPVYPSGEVAFFHYGKTEEMVKARKHIEKMNRLAKKEGYLL</sequence>
<dbReference type="EMBL" id="OAOP01000006">
    <property type="protein sequence ID" value="SNX72934.1"/>
    <property type="molecule type" value="Genomic_DNA"/>
</dbReference>
<dbReference type="Pfam" id="PF00271">
    <property type="entry name" value="Helicase_C"/>
    <property type="match status" value="1"/>
</dbReference>
<dbReference type="InterPro" id="IPR014001">
    <property type="entry name" value="Helicase_ATP-bd"/>
</dbReference>
<accession>A0A285CZE6</accession>
<keyword evidence="2" id="KW-0067">ATP-binding</keyword>
<dbReference type="GO" id="GO:0006310">
    <property type="term" value="P:DNA recombination"/>
    <property type="evidence" value="ECO:0007669"/>
    <property type="project" value="TreeGrafter"/>
</dbReference>
<keyword evidence="7" id="KW-1185">Reference proteome</keyword>
<dbReference type="FunFam" id="3.40.50.300:FF:001736">
    <property type="entry name" value="COMF operon protein 1"/>
    <property type="match status" value="1"/>
</dbReference>
<dbReference type="PROSITE" id="PS51192">
    <property type="entry name" value="HELICASE_ATP_BIND_1"/>
    <property type="match status" value="1"/>
</dbReference>
<dbReference type="GO" id="GO:0005524">
    <property type="term" value="F:ATP binding"/>
    <property type="evidence" value="ECO:0007669"/>
    <property type="project" value="UniProtKB-KW"/>
</dbReference>
<dbReference type="InterPro" id="IPR027417">
    <property type="entry name" value="P-loop_NTPase"/>
</dbReference>
<dbReference type="Pfam" id="PF04851">
    <property type="entry name" value="ResIII"/>
    <property type="match status" value="1"/>
</dbReference>
<dbReference type="PROSITE" id="PS51194">
    <property type="entry name" value="HELICASE_CTER"/>
    <property type="match status" value="1"/>
</dbReference>
<protein>
    <submittedName>
        <fullName evidence="6">Competence protein ComFA</fullName>
    </submittedName>
</protein>